<dbReference type="InterPro" id="IPR018973">
    <property type="entry name" value="MZB"/>
</dbReference>
<proteinExistence type="predicted"/>
<dbReference type="EMBL" id="KB007908">
    <property type="protein sequence ID" value="ELR21050.1"/>
    <property type="molecule type" value="Genomic_DNA"/>
</dbReference>
<dbReference type="Proteomes" id="UP000011083">
    <property type="component" value="Unassembled WGS sequence"/>
</dbReference>
<dbReference type="KEGG" id="acan:ACA1_281940"/>
<evidence type="ECO:0000256" key="1">
    <source>
        <dbReference type="SAM" id="MobiDB-lite"/>
    </source>
</evidence>
<feature type="compositionally biased region" description="Acidic residues" evidence="1">
    <location>
        <begin position="144"/>
        <end position="160"/>
    </location>
</feature>
<feature type="compositionally biased region" description="Basic and acidic residues" evidence="1">
    <location>
        <begin position="102"/>
        <end position="121"/>
    </location>
</feature>
<dbReference type="VEuPathDB" id="AmoebaDB:ACA1_281940"/>
<organism evidence="3 4">
    <name type="scientific">Acanthamoeba castellanii (strain ATCC 30010 / Neff)</name>
    <dbReference type="NCBI Taxonomy" id="1257118"/>
    <lineage>
        <taxon>Eukaryota</taxon>
        <taxon>Amoebozoa</taxon>
        <taxon>Discosea</taxon>
        <taxon>Longamoebia</taxon>
        <taxon>Centramoebida</taxon>
        <taxon>Acanthamoebidae</taxon>
        <taxon>Acanthamoeba</taxon>
    </lineage>
</organism>
<sequence length="171" mass="18632">MSVVPLLLLSSQDVEEGTLNALDCEGYLVDSCDGGTGVCEELFENFLSFVAKAKEYMGSCLSCQKAGVWGCATCLYQNHCPTYNDALVAALGAELFGIREAAEEPTTKHADRPAPQEKEADGAQDDQEALLDQFVVPTTKRLVDDEEEEEELEVADDWEGETTAGDEFNHL</sequence>
<keyword evidence="4" id="KW-1185">Reference proteome</keyword>
<evidence type="ECO:0000259" key="2">
    <source>
        <dbReference type="Pfam" id="PF09369"/>
    </source>
</evidence>
<name>L8H7D6_ACACF</name>
<protein>
    <recommendedName>
        <fullName evidence="2">MrfA-like Zn-binding domain-containing protein</fullName>
    </recommendedName>
</protein>
<evidence type="ECO:0000313" key="4">
    <source>
        <dbReference type="Proteomes" id="UP000011083"/>
    </source>
</evidence>
<feature type="domain" description="MrfA-like Zn-binding" evidence="2">
    <location>
        <begin position="9"/>
        <end position="75"/>
    </location>
</feature>
<dbReference type="Pfam" id="PF09369">
    <property type="entry name" value="MZB"/>
    <property type="match status" value="1"/>
</dbReference>
<gene>
    <name evidence="3" type="ORF">ACA1_281940</name>
</gene>
<reference evidence="3 4" key="1">
    <citation type="journal article" date="2013" name="Genome Biol.">
        <title>Genome of Acanthamoeba castellanii highlights extensive lateral gene transfer and early evolution of tyrosine kinase signaling.</title>
        <authorList>
            <person name="Clarke M."/>
            <person name="Lohan A.J."/>
            <person name="Liu B."/>
            <person name="Lagkouvardos I."/>
            <person name="Roy S."/>
            <person name="Zafar N."/>
            <person name="Bertelli C."/>
            <person name="Schilde C."/>
            <person name="Kianianmomeni A."/>
            <person name="Burglin T.R."/>
            <person name="Frech C."/>
            <person name="Turcotte B."/>
            <person name="Kopec K.O."/>
            <person name="Synnott J.M."/>
            <person name="Choo C."/>
            <person name="Paponov I."/>
            <person name="Finkler A."/>
            <person name="Soon Heng Tan C."/>
            <person name="Hutchins A.P."/>
            <person name="Weinmeier T."/>
            <person name="Rattei T."/>
            <person name="Chu J.S."/>
            <person name="Gimenez G."/>
            <person name="Irimia M."/>
            <person name="Rigden D.J."/>
            <person name="Fitzpatrick D.A."/>
            <person name="Lorenzo-Morales J."/>
            <person name="Bateman A."/>
            <person name="Chiu C.H."/>
            <person name="Tang P."/>
            <person name="Hegemann P."/>
            <person name="Fromm H."/>
            <person name="Raoult D."/>
            <person name="Greub G."/>
            <person name="Miranda-Saavedra D."/>
            <person name="Chen N."/>
            <person name="Nash P."/>
            <person name="Ginger M.L."/>
            <person name="Horn M."/>
            <person name="Schaap P."/>
            <person name="Caler L."/>
            <person name="Loftus B."/>
        </authorList>
    </citation>
    <scope>NUCLEOTIDE SEQUENCE [LARGE SCALE GENOMIC DNA]</scope>
    <source>
        <strain evidence="3 4">Neff</strain>
    </source>
</reference>
<dbReference type="AlphaFoldDB" id="L8H7D6"/>
<evidence type="ECO:0000313" key="3">
    <source>
        <dbReference type="EMBL" id="ELR21050.1"/>
    </source>
</evidence>
<dbReference type="GeneID" id="14921925"/>
<accession>L8H7D6</accession>
<dbReference type="RefSeq" id="XP_004344793.1">
    <property type="nucleotide sequence ID" value="XM_004344743.1"/>
</dbReference>
<feature type="region of interest" description="Disordered" evidence="1">
    <location>
        <begin position="102"/>
        <end position="171"/>
    </location>
</feature>